<proteinExistence type="predicted"/>
<name>A0AAN7WBN3_9PEZI</name>
<organism evidence="2 3">
    <name type="scientific">Elasticomyces elasticus</name>
    <dbReference type="NCBI Taxonomy" id="574655"/>
    <lineage>
        <taxon>Eukaryota</taxon>
        <taxon>Fungi</taxon>
        <taxon>Dikarya</taxon>
        <taxon>Ascomycota</taxon>
        <taxon>Pezizomycotina</taxon>
        <taxon>Dothideomycetes</taxon>
        <taxon>Dothideomycetidae</taxon>
        <taxon>Mycosphaerellales</taxon>
        <taxon>Teratosphaeriaceae</taxon>
        <taxon>Elasticomyces</taxon>
    </lineage>
</organism>
<dbReference type="Proteomes" id="UP001310594">
    <property type="component" value="Unassembled WGS sequence"/>
</dbReference>
<protein>
    <recommendedName>
        <fullName evidence="4">AA1-like domain-containing protein</fullName>
    </recommendedName>
</protein>
<gene>
    <name evidence="2" type="ORF">LTR97_001190</name>
</gene>
<comment type="caution">
    <text evidence="2">The sequence shown here is derived from an EMBL/GenBank/DDBJ whole genome shotgun (WGS) entry which is preliminary data.</text>
</comment>
<sequence>MVRFLTTTTALLALLTGFTAATPITKRAMPPITPNTRACIGKQELVSKLSYTVQIGVSYANGAGCQHVLSTVGSAVMSIPNDKQVFEAYVCWDDGNGNTLLEFTTYHDRGWKVNEALSSLYPMVNGFNCPEN</sequence>
<evidence type="ECO:0000313" key="2">
    <source>
        <dbReference type="EMBL" id="KAK5706203.1"/>
    </source>
</evidence>
<accession>A0AAN7WBN3</accession>
<feature type="chain" id="PRO_5042826392" description="AA1-like domain-containing protein" evidence="1">
    <location>
        <begin position="22"/>
        <end position="132"/>
    </location>
</feature>
<evidence type="ECO:0000256" key="1">
    <source>
        <dbReference type="SAM" id="SignalP"/>
    </source>
</evidence>
<keyword evidence="1" id="KW-0732">Signal</keyword>
<reference evidence="2" key="1">
    <citation type="submission" date="2023-08" db="EMBL/GenBank/DDBJ databases">
        <title>Black Yeasts Isolated from many extreme environments.</title>
        <authorList>
            <person name="Coleine C."/>
            <person name="Stajich J.E."/>
            <person name="Selbmann L."/>
        </authorList>
    </citation>
    <scope>NUCLEOTIDE SEQUENCE</scope>
    <source>
        <strain evidence="2">CCFEE 5810</strain>
    </source>
</reference>
<evidence type="ECO:0008006" key="4">
    <source>
        <dbReference type="Google" id="ProtNLM"/>
    </source>
</evidence>
<dbReference type="EMBL" id="JAVRQU010000002">
    <property type="protein sequence ID" value="KAK5706203.1"/>
    <property type="molecule type" value="Genomic_DNA"/>
</dbReference>
<evidence type="ECO:0000313" key="3">
    <source>
        <dbReference type="Proteomes" id="UP001310594"/>
    </source>
</evidence>
<dbReference type="AlphaFoldDB" id="A0AAN7WBN3"/>
<feature type="signal peptide" evidence="1">
    <location>
        <begin position="1"/>
        <end position="21"/>
    </location>
</feature>